<sequence length="341" mass="39741">MEQDPFSSVLIRQALLSGALADAVYPGCSGKNSRFDPDNRLCPDITAVKAWQGYQLYRRYYCLDRLPAAVYRLNCVFSKPYEVFYQTWLPETEHIRGTFYLLHGYYDHTGLYTHLIEALLLQGYAVVAPDLPGHGLSSGPRASIISFSEYTHALWDVMCSSRHHLPEPLHLIGQSTGGAILTDWWLNHEYHAETDIRCTIMLAPLVRPWNWSQGLLSYHLLSPFMKRVKRSYSRNSHNEHFLHFLREDPLQPCYLATDWVGALKKWIEQTEQADPIAVPVLIIQGEEDKTVDWRFNVEFLQQKFVESEIRLYPSARHHLVNESLQIRQQWLAHLRYYLDHL</sequence>
<gene>
    <name evidence="2" type="ORF">H4O21_11460</name>
</gene>
<dbReference type="PRINTS" id="PR00111">
    <property type="entry name" value="ABHYDROLASE"/>
</dbReference>
<dbReference type="PANTHER" id="PTHR11614">
    <property type="entry name" value="PHOSPHOLIPASE-RELATED"/>
    <property type="match status" value="1"/>
</dbReference>
<protein>
    <submittedName>
        <fullName evidence="2">Alpha/beta hydrolase</fullName>
    </submittedName>
</protein>
<reference evidence="2 3" key="1">
    <citation type="submission" date="2020-08" db="EMBL/GenBank/DDBJ databases">
        <title>Oceanospirillum sp. nov. isolated from marine sediment.</title>
        <authorList>
            <person name="Ji X."/>
        </authorList>
    </citation>
    <scope>NUCLEOTIDE SEQUENCE [LARGE SCALE GENOMIC DNA]</scope>
    <source>
        <strain evidence="2 3">D5</strain>
    </source>
</reference>
<dbReference type="InterPro" id="IPR022742">
    <property type="entry name" value="Hydrolase_4"/>
</dbReference>
<name>A0A839ISS6_9GAMM</name>
<comment type="caution">
    <text evidence="2">The sequence shown here is derived from an EMBL/GenBank/DDBJ whole genome shotgun (WGS) entry which is preliminary data.</text>
</comment>
<dbReference type="SUPFAM" id="SSF53474">
    <property type="entry name" value="alpha/beta-Hydrolases"/>
    <property type="match status" value="1"/>
</dbReference>
<dbReference type="Pfam" id="PF12146">
    <property type="entry name" value="Hydrolase_4"/>
    <property type="match status" value="1"/>
</dbReference>
<dbReference type="RefSeq" id="WP_182809010.1">
    <property type="nucleotide sequence ID" value="NZ_JACJFM010000013.1"/>
</dbReference>
<dbReference type="InterPro" id="IPR000073">
    <property type="entry name" value="AB_hydrolase_1"/>
</dbReference>
<evidence type="ECO:0000313" key="2">
    <source>
        <dbReference type="EMBL" id="MBB1487226.1"/>
    </source>
</evidence>
<keyword evidence="3" id="KW-1185">Reference proteome</keyword>
<accession>A0A839ISS6</accession>
<feature type="domain" description="Serine aminopeptidase S33" evidence="1">
    <location>
        <begin position="94"/>
        <end position="323"/>
    </location>
</feature>
<evidence type="ECO:0000313" key="3">
    <source>
        <dbReference type="Proteomes" id="UP000565262"/>
    </source>
</evidence>
<dbReference type="AlphaFoldDB" id="A0A839ISS6"/>
<dbReference type="Gene3D" id="3.40.50.1820">
    <property type="entry name" value="alpha/beta hydrolase"/>
    <property type="match status" value="1"/>
</dbReference>
<dbReference type="Proteomes" id="UP000565262">
    <property type="component" value="Unassembled WGS sequence"/>
</dbReference>
<dbReference type="InterPro" id="IPR029058">
    <property type="entry name" value="AB_hydrolase_fold"/>
</dbReference>
<proteinExistence type="predicted"/>
<dbReference type="EMBL" id="JACJFM010000013">
    <property type="protein sequence ID" value="MBB1487226.1"/>
    <property type="molecule type" value="Genomic_DNA"/>
</dbReference>
<dbReference type="InterPro" id="IPR051044">
    <property type="entry name" value="MAG_DAG_Lipase"/>
</dbReference>
<organism evidence="2 3">
    <name type="scientific">Oceanospirillum sediminis</name>
    <dbReference type="NCBI Taxonomy" id="2760088"/>
    <lineage>
        <taxon>Bacteria</taxon>
        <taxon>Pseudomonadati</taxon>
        <taxon>Pseudomonadota</taxon>
        <taxon>Gammaproteobacteria</taxon>
        <taxon>Oceanospirillales</taxon>
        <taxon>Oceanospirillaceae</taxon>
        <taxon>Oceanospirillum</taxon>
    </lineage>
</organism>
<keyword evidence="2" id="KW-0378">Hydrolase</keyword>
<evidence type="ECO:0000259" key="1">
    <source>
        <dbReference type="Pfam" id="PF12146"/>
    </source>
</evidence>
<dbReference type="GO" id="GO:0016787">
    <property type="term" value="F:hydrolase activity"/>
    <property type="evidence" value="ECO:0007669"/>
    <property type="project" value="UniProtKB-KW"/>
</dbReference>